<organism evidence="1 2">
    <name type="scientific">Alternaria tenuissima</name>
    <dbReference type="NCBI Taxonomy" id="119927"/>
    <lineage>
        <taxon>Eukaryota</taxon>
        <taxon>Fungi</taxon>
        <taxon>Dikarya</taxon>
        <taxon>Ascomycota</taxon>
        <taxon>Pezizomycotina</taxon>
        <taxon>Dothideomycetes</taxon>
        <taxon>Pleosporomycetidae</taxon>
        <taxon>Pleosporales</taxon>
        <taxon>Pleosporineae</taxon>
        <taxon>Pleosporaceae</taxon>
        <taxon>Alternaria</taxon>
        <taxon>Alternaria sect. Alternaria</taxon>
        <taxon>Alternaria alternata complex</taxon>
    </lineage>
</organism>
<dbReference type="EMBL" id="PDXF01000140">
    <property type="protein sequence ID" value="RYN86500.1"/>
    <property type="molecule type" value="Genomic_DNA"/>
</dbReference>
<evidence type="ECO:0000313" key="2">
    <source>
        <dbReference type="Proteomes" id="UP000293195"/>
    </source>
</evidence>
<comment type="caution">
    <text evidence="1">The sequence shown here is derived from an EMBL/GenBank/DDBJ whole genome shotgun (WGS) entry which is preliminary data.</text>
</comment>
<protein>
    <submittedName>
        <fullName evidence="1">Uncharacterized protein</fullName>
    </submittedName>
</protein>
<evidence type="ECO:0000313" key="1">
    <source>
        <dbReference type="EMBL" id="RYN86500.1"/>
    </source>
</evidence>
<reference evidence="2" key="1">
    <citation type="journal article" date="2019" name="bioRxiv">
        <title>Genomics, evolutionary history and diagnostics of the Alternaria alternata species group including apple and Asian pear pathotypes.</title>
        <authorList>
            <person name="Armitage A.D."/>
            <person name="Cockerton H.M."/>
            <person name="Sreenivasaprasad S."/>
            <person name="Woodhall J.W."/>
            <person name="Lane C.R."/>
            <person name="Harrison R.J."/>
            <person name="Clarkson J.P."/>
        </authorList>
    </citation>
    <scope>NUCLEOTIDE SEQUENCE [LARGE SCALE GENOMIC DNA]</scope>
    <source>
        <strain evidence="2">FERA 635</strain>
    </source>
</reference>
<keyword evidence="2" id="KW-1185">Reference proteome</keyword>
<dbReference type="Proteomes" id="UP000293195">
    <property type="component" value="Unassembled WGS sequence"/>
</dbReference>
<name>A0ABY0FRY9_9PLEO</name>
<proteinExistence type="predicted"/>
<accession>A0ABY0FRY9</accession>
<gene>
    <name evidence="1" type="ORF">AA0119_g12835</name>
</gene>
<sequence length="104" mass="11415">MLIYAWFFLSLCSAQIIPFDQILPILTNPVVQVKAGEELHYQLSNFRNSSCEATLSFQNETFLPLSASANPVNCSGDQIAKLRIPESAPNGAAALEWYVKLAAP</sequence>